<name>A0A2N7U7S9_9GAMM</name>
<keyword evidence="2" id="KW-0678">Repressor</keyword>
<dbReference type="GO" id="GO:0000976">
    <property type="term" value="F:transcription cis-regulatory region binding"/>
    <property type="evidence" value="ECO:0007669"/>
    <property type="project" value="TreeGrafter"/>
</dbReference>
<keyword evidence="4 6" id="KW-0238">DNA-binding</keyword>
<comment type="function">
    <text evidence="1">TetR is the repressor of the tetracycline resistance element; its N-terminal region forms a helix-turn-helix structure and binds DNA. Binding of tetracycline to TetR reduces the repressor affinity for the tetracycline resistance gene (tetA) promoter operator sites.</text>
</comment>
<dbReference type="SUPFAM" id="SSF46689">
    <property type="entry name" value="Homeodomain-like"/>
    <property type="match status" value="1"/>
</dbReference>
<evidence type="ECO:0000313" key="9">
    <source>
        <dbReference type="EMBL" id="PMR76500.1"/>
    </source>
</evidence>
<accession>A0A2N7U7S9</accession>
<dbReference type="InterPro" id="IPR036271">
    <property type="entry name" value="Tet_transcr_reg_TetR-rel_C_sf"/>
</dbReference>
<feature type="compositionally biased region" description="Basic and acidic residues" evidence="7">
    <location>
        <begin position="1"/>
        <end position="20"/>
    </location>
</feature>
<keyword evidence="3" id="KW-0805">Transcription regulation</keyword>
<dbReference type="GO" id="GO:0003700">
    <property type="term" value="F:DNA-binding transcription factor activity"/>
    <property type="evidence" value="ECO:0007669"/>
    <property type="project" value="TreeGrafter"/>
</dbReference>
<feature type="region of interest" description="Disordered" evidence="7">
    <location>
        <begin position="1"/>
        <end position="28"/>
    </location>
</feature>
<dbReference type="SUPFAM" id="SSF48498">
    <property type="entry name" value="Tetracyclin repressor-like, C-terminal domain"/>
    <property type="match status" value="1"/>
</dbReference>
<keyword evidence="5" id="KW-0804">Transcription</keyword>
<keyword evidence="10" id="KW-1185">Reference proteome</keyword>
<sequence>MSSDKGREARSRVTENDSAPKRRRRKKERLTVRQIAEAALTLVNREGLDGLTMRALADAMDVQAPVIYRHVADKRQLLDEMADAIVAAVPLGGLDDEDAYVNLAEFVRRLRRTLLMYRDGARIVGGSYSAKHSTLRGAETLMALLVKAGLDRDRALWAMTTVLSFILGETLEQQGLPDEPGEATAAITASLGEVLSSPDFRHLDTELMARRFFDFDGRFEFGLAMILAGVREQVAGTDREKIGLA</sequence>
<proteinExistence type="predicted"/>
<dbReference type="InterPro" id="IPR009057">
    <property type="entry name" value="Homeodomain-like_sf"/>
</dbReference>
<dbReference type="Gene3D" id="1.10.357.10">
    <property type="entry name" value="Tetracycline Repressor, domain 2"/>
    <property type="match status" value="1"/>
</dbReference>
<dbReference type="OrthoDB" id="4541465at2"/>
<dbReference type="PRINTS" id="PR00400">
    <property type="entry name" value="TETREPRESSOR"/>
</dbReference>
<dbReference type="PANTHER" id="PTHR30055">
    <property type="entry name" value="HTH-TYPE TRANSCRIPTIONAL REGULATOR RUTR"/>
    <property type="match status" value="1"/>
</dbReference>
<dbReference type="PROSITE" id="PS01081">
    <property type="entry name" value="HTH_TETR_1"/>
    <property type="match status" value="1"/>
</dbReference>
<dbReference type="GO" id="GO:0045892">
    <property type="term" value="P:negative regulation of DNA-templated transcription"/>
    <property type="evidence" value="ECO:0007669"/>
    <property type="project" value="InterPro"/>
</dbReference>
<evidence type="ECO:0000313" key="10">
    <source>
        <dbReference type="Proteomes" id="UP000235803"/>
    </source>
</evidence>
<dbReference type="EMBL" id="PNRF01000012">
    <property type="protein sequence ID" value="PMR76500.1"/>
    <property type="molecule type" value="Genomic_DNA"/>
</dbReference>
<dbReference type="Gene3D" id="1.10.10.60">
    <property type="entry name" value="Homeodomain-like"/>
    <property type="match status" value="1"/>
</dbReference>
<evidence type="ECO:0000256" key="3">
    <source>
        <dbReference type="ARBA" id="ARBA00023015"/>
    </source>
</evidence>
<dbReference type="Proteomes" id="UP000235803">
    <property type="component" value="Unassembled WGS sequence"/>
</dbReference>
<organism evidence="9 10">
    <name type="scientific">Billgrantia endophytica</name>
    <dbReference type="NCBI Taxonomy" id="2033802"/>
    <lineage>
        <taxon>Bacteria</taxon>
        <taxon>Pseudomonadati</taxon>
        <taxon>Pseudomonadota</taxon>
        <taxon>Gammaproteobacteria</taxon>
        <taxon>Oceanospirillales</taxon>
        <taxon>Halomonadaceae</taxon>
        <taxon>Billgrantia</taxon>
    </lineage>
</organism>
<dbReference type="InterPro" id="IPR023772">
    <property type="entry name" value="DNA-bd_HTH_TetR-type_CS"/>
</dbReference>
<dbReference type="Pfam" id="PF02909">
    <property type="entry name" value="TetR_C_1"/>
    <property type="match status" value="1"/>
</dbReference>
<dbReference type="GO" id="GO:0046677">
    <property type="term" value="P:response to antibiotic"/>
    <property type="evidence" value="ECO:0007669"/>
    <property type="project" value="InterPro"/>
</dbReference>
<evidence type="ECO:0000256" key="2">
    <source>
        <dbReference type="ARBA" id="ARBA00022491"/>
    </source>
</evidence>
<dbReference type="InterPro" id="IPR004111">
    <property type="entry name" value="Repressor_TetR_C"/>
</dbReference>
<dbReference type="Pfam" id="PF00440">
    <property type="entry name" value="TetR_N"/>
    <property type="match status" value="1"/>
</dbReference>
<feature type="domain" description="HTH tetR-type" evidence="8">
    <location>
        <begin position="29"/>
        <end position="89"/>
    </location>
</feature>
<evidence type="ECO:0000256" key="4">
    <source>
        <dbReference type="ARBA" id="ARBA00023125"/>
    </source>
</evidence>
<dbReference type="PROSITE" id="PS50977">
    <property type="entry name" value="HTH_TETR_2"/>
    <property type="match status" value="1"/>
</dbReference>
<reference evidence="9 10" key="1">
    <citation type="submission" date="2018-01" db="EMBL/GenBank/DDBJ databases">
        <title>Halomonas endophytica sp. nov., isolated from storage liquid in the stems of Populus euphratica.</title>
        <authorList>
            <person name="Chen C."/>
        </authorList>
    </citation>
    <scope>NUCLEOTIDE SEQUENCE [LARGE SCALE GENOMIC DNA]</scope>
    <source>
        <strain evidence="9 10">MC28</strain>
    </source>
</reference>
<dbReference type="AlphaFoldDB" id="A0A2N7U7S9"/>
<evidence type="ECO:0000256" key="6">
    <source>
        <dbReference type="PROSITE-ProRule" id="PRU00335"/>
    </source>
</evidence>
<evidence type="ECO:0000256" key="7">
    <source>
        <dbReference type="SAM" id="MobiDB-lite"/>
    </source>
</evidence>
<dbReference type="InterPro" id="IPR001647">
    <property type="entry name" value="HTH_TetR"/>
</dbReference>
<evidence type="ECO:0000256" key="5">
    <source>
        <dbReference type="ARBA" id="ARBA00023163"/>
    </source>
</evidence>
<protein>
    <submittedName>
        <fullName evidence="9">TetR family transcriptional regulator</fullName>
    </submittedName>
</protein>
<comment type="caution">
    <text evidence="9">The sequence shown here is derived from an EMBL/GenBank/DDBJ whole genome shotgun (WGS) entry which is preliminary data.</text>
</comment>
<dbReference type="InterPro" id="IPR003012">
    <property type="entry name" value="Tet_transcr_reg_TetR"/>
</dbReference>
<evidence type="ECO:0000259" key="8">
    <source>
        <dbReference type="PROSITE" id="PS50977"/>
    </source>
</evidence>
<gene>
    <name evidence="9" type="ORF">C1H69_05510</name>
</gene>
<evidence type="ECO:0000256" key="1">
    <source>
        <dbReference type="ARBA" id="ARBA00002856"/>
    </source>
</evidence>
<dbReference type="PANTHER" id="PTHR30055:SF234">
    <property type="entry name" value="HTH-TYPE TRANSCRIPTIONAL REGULATOR BETI"/>
    <property type="match status" value="1"/>
</dbReference>
<dbReference type="InterPro" id="IPR050109">
    <property type="entry name" value="HTH-type_TetR-like_transc_reg"/>
</dbReference>
<feature type="DNA-binding region" description="H-T-H motif" evidence="6">
    <location>
        <begin position="52"/>
        <end position="71"/>
    </location>
</feature>